<gene>
    <name evidence="4" type="ORF">H0486_08115</name>
</gene>
<evidence type="ECO:0000259" key="2">
    <source>
        <dbReference type="Pfam" id="PF00534"/>
    </source>
</evidence>
<dbReference type="AlphaFoldDB" id="A0A839K075"/>
<keyword evidence="5" id="KW-1185">Reference proteome</keyword>
<dbReference type="RefSeq" id="WP_228352527.1">
    <property type="nucleotide sequence ID" value="NZ_JACEGA010000001.1"/>
</dbReference>
<dbReference type="GO" id="GO:0016757">
    <property type="term" value="F:glycosyltransferase activity"/>
    <property type="evidence" value="ECO:0007669"/>
    <property type="project" value="InterPro"/>
</dbReference>
<evidence type="ECO:0000256" key="1">
    <source>
        <dbReference type="ARBA" id="ARBA00022679"/>
    </source>
</evidence>
<protein>
    <submittedName>
        <fullName evidence="4">Glycosyltransferase family 4 protein</fullName>
    </submittedName>
</protein>
<evidence type="ECO:0000313" key="5">
    <source>
        <dbReference type="Proteomes" id="UP000574276"/>
    </source>
</evidence>
<keyword evidence="1 4" id="KW-0808">Transferase</keyword>
<proteinExistence type="predicted"/>
<evidence type="ECO:0000313" key="4">
    <source>
        <dbReference type="EMBL" id="MBB2182838.1"/>
    </source>
</evidence>
<name>A0A839K075_9FIRM</name>
<dbReference type="InterPro" id="IPR028098">
    <property type="entry name" value="Glyco_trans_4-like_N"/>
</dbReference>
<dbReference type="Pfam" id="PF00534">
    <property type="entry name" value="Glycos_transf_1"/>
    <property type="match status" value="1"/>
</dbReference>
<dbReference type="PANTHER" id="PTHR46401">
    <property type="entry name" value="GLYCOSYLTRANSFERASE WBBK-RELATED"/>
    <property type="match status" value="1"/>
</dbReference>
<dbReference type="EMBL" id="JACEGA010000001">
    <property type="protein sequence ID" value="MBB2182838.1"/>
    <property type="molecule type" value="Genomic_DNA"/>
</dbReference>
<reference evidence="4 5" key="1">
    <citation type="submission" date="2020-07" db="EMBL/GenBank/DDBJ databases">
        <title>Characterization and genome sequencing of isolate MD1, a novel member within the family Lachnospiraceae.</title>
        <authorList>
            <person name="Rettenmaier R."/>
            <person name="Di Bello L."/>
            <person name="Zinser C."/>
            <person name="Scheitz K."/>
            <person name="Liebl W."/>
            <person name="Zverlov V."/>
        </authorList>
    </citation>
    <scope>NUCLEOTIDE SEQUENCE [LARGE SCALE GENOMIC DNA]</scope>
    <source>
        <strain evidence="4 5">MD1</strain>
    </source>
</reference>
<dbReference type="Gene3D" id="3.40.50.2000">
    <property type="entry name" value="Glycogen Phosphorylase B"/>
    <property type="match status" value="2"/>
</dbReference>
<dbReference type="SUPFAM" id="SSF53756">
    <property type="entry name" value="UDP-Glycosyltransferase/glycogen phosphorylase"/>
    <property type="match status" value="1"/>
</dbReference>
<dbReference type="GO" id="GO:0009103">
    <property type="term" value="P:lipopolysaccharide biosynthetic process"/>
    <property type="evidence" value="ECO:0007669"/>
    <property type="project" value="TreeGrafter"/>
</dbReference>
<comment type="caution">
    <text evidence="4">The sequence shown here is derived from an EMBL/GenBank/DDBJ whole genome shotgun (WGS) entry which is preliminary data.</text>
</comment>
<dbReference type="CDD" id="cd03809">
    <property type="entry name" value="GT4_MtfB-like"/>
    <property type="match status" value="1"/>
</dbReference>
<sequence length="381" mass="43713">MKIAFDAQLLFEKQKTGIGWTVEHLLKHMIVEDDNEYSLNYFSLHHRKEKNQIISKYKNMGYQANACGWLHNVVYRRIWDKLPIPYSLIFGKQNQITQFFNYDVPPGVSGKAVTFIYDMVYKAFPETISKETYNMLDHNLSRACDKADHIITISEFSKKEIIKYMHIPESKISVMPCGVDHCVFRSNYSVEEVLKAKRKYGIQQDYILYLGTLEPRKNIETLIEAYAKLINESNNCPKLVIAGKKGWLYDRIFEKVHNLQLQDHIIFTGYVDTEDVPLLLKGAMIFVFPSIYEGFGLPPLEAMACGTPVITSNTASLPEVVGDAGILVNPYSVDEICDAMKKAINDEELRNKIREIGILHSKNFSWKVSATKLAKIYSNLL</sequence>
<dbReference type="InterPro" id="IPR001296">
    <property type="entry name" value="Glyco_trans_1"/>
</dbReference>
<feature type="domain" description="Glycosyltransferase subfamily 4-like N-terminal" evidence="3">
    <location>
        <begin position="140"/>
        <end position="181"/>
    </location>
</feature>
<feature type="domain" description="Glycosyl transferase family 1" evidence="2">
    <location>
        <begin position="198"/>
        <end position="357"/>
    </location>
</feature>
<accession>A0A839K075</accession>
<dbReference type="PANTHER" id="PTHR46401:SF2">
    <property type="entry name" value="GLYCOSYLTRANSFERASE WBBK-RELATED"/>
    <property type="match status" value="1"/>
</dbReference>
<evidence type="ECO:0000259" key="3">
    <source>
        <dbReference type="Pfam" id="PF13439"/>
    </source>
</evidence>
<dbReference type="Proteomes" id="UP000574276">
    <property type="component" value="Unassembled WGS sequence"/>
</dbReference>
<organism evidence="4 5">
    <name type="scientific">Variimorphobacter saccharofermentans</name>
    <dbReference type="NCBI Taxonomy" id="2755051"/>
    <lineage>
        <taxon>Bacteria</taxon>
        <taxon>Bacillati</taxon>
        <taxon>Bacillota</taxon>
        <taxon>Clostridia</taxon>
        <taxon>Lachnospirales</taxon>
        <taxon>Lachnospiraceae</taxon>
        <taxon>Variimorphobacter</taxon>
    </lineage>
</organism>
<dbReference type="Pfam" id="PF13439">
    <property type="entry name" value="Glyco_transf_4"/>
    <property type="match status" value="1"/>
</dbReference>
<dbReference type="FunFam" id="3.40.50.2000:FF:000119">
    <property type="entry name" value="Glycosyl transferase group 1"/>
    <property type="match status" value="1"/>
</dbReference>